<sequence>MEVRHFPAGFSGPKIYLKGCSCDSAANVEMKDKTSVSLQLSGSDLL</sequence>
<reference evidence="2" key="1">
    <citation type="journal article" date="2010" name="Genome Res.">
        <title>Population genomic sequencing of Coccidioides fungi reveals recent hybridization and transposon control.</title>
        <authorList>
            <person name="Neafsey D.E."/>
            <person name="Barker B.M."/>
            <person name="Sharpton T.J."/>
            <person name="Stajich J.E."/>
            <person name="Park D.J."/>
            <person name="Whiston E."/>
            <person name="Hung C.-Y."/>
            <person name="McMahan C."/>
            <person name="White J."/>
            <person name="Sykes S."/>
            <person name="Heiman D."/>
            <person name="Young S."/>
            <person name="Zeng Q."/>
            <person name="Abouelleil A."/>
            <person name="Aftuck L."/>
            <person name="Bessette D."/>
            <person name="Brown A."/>
            <person name="FitzGerald M."/>
            <person name="Lui A."/>
            <person name="Macdonald J.P."/>
            <person name="Priest M."/>
            <person name="Orbach M.J."/>
            <person name="Galgiani J.N."/>
            <person name="Kirkland T.N."/>
            <person name="Cole G.T."/>
            <person name="Birren B.W."/>
            <person name="Henn M.R."/>
            <person name="Taylor J.W."/>
            <person name="Rounsley S.D."/>
        </authorList>
    </citation>
    <scope>NUCLEOTIDE SEQUENCE [LARGE SCALE GENOMIC DNA]</scope>
    <source>
        <strain evidence="2">RMSCC 2394</strain>
    </source>
</reference>
<evidence type="ECO:0000313" key="2">
    <source>
        <dbReference type="Proteomes" id="UP000054565"/>
    </source>
</evidence>
<organism evidence="1 2">
    <name type="scientific">Coccidioides immitis RMSCC 2394</name>
    <dbReference type="NCBI Taxonomy" id="404692"/>
    <lineage>
        <taxon>Eukaryota</taxon>
        <taxon>Fungi</taxon>
        <taxon>Dikarya</taxon>
        <taxon>Ascomycota</taxon>
        <taxon>Pezizomycotina</taxon>
        <taxon>Eurotiomycetes</taxon>
        <taxon>Eurotiomycetidae</taxon>
        <taxon>Onygenales</taxon>
        <taxon>Onygenaceae</taxon>
        <taxon>Coccidioides</taxon>
    </lineage>
</organism>
<dbReference type="AlphaFoldDB" id="A0A0J6XZJ8"/>
<evidence type="ECO:0000313" key="1">
    <source>
        <dbReference type="EMBL" id="KMP00820.1"/>
    </source>
</evidence>
<name>A0A0J6XZJ8_COCIT</name>
<gene>
    <name evidence="1" type="ORF">CIRG_00962</name>
</gene>
<proteinExistence type="predicted"/>
<accession>A0A0J6XZJ8</accession>
<dbReference type="EMBL" id="DS028093">
    <property type="protein sequence ID" value="KMP00820.1"/>
    <property type="molecule type" value="Genomic_DNA"/>
</dbReference>
<protein>
    <submittedName>
        <fullName evidence="1">ATP-dependent chaperone</fullName>
    </submittedName>
</protein>
<dbReference type="Proteomes" id="UP000054565">
    <property type="component" value="Unassembled WGS sequence"/>
</dbReference>